<evidence type="ECO:0000313" key="2">
    <source>
        <dbReference type="Proteomes" id="UP000828922"/>
    </source>
</evidence>
<dbReference type="Proteomes" id="UP000828922">
    <property type="component" value="Linkage Group LG07"/>
</dbReference>
<accession>A0ACB8HL85</accession>
<gene>
    <name evidence="1" type="ORF">CY35_07G033800</name>
</gene>
<keyword evidence="2" id="KW-1185">Reference proteome</keyword>
<evidence type="ECO:0000313" key="1">
    <source>
        <dbReference type="EMBL" id="KAH9556530.1"/>
    </source>
</evidence>
<dbReference type="EMBL" id="CM038913">
    <property type="protein sequence ID" value="KAH9556530.1"/>
    <property type="molecule type" value="Genomic_DNA"/>
</dbReference>
<sequence length="472" mass="52426">MASLRRTLSSTTYQEQEGFVVLPSVVSSCAIRVTPVQQQQQPQLQQQQQQKSWDFGSSPVSAAVVSQDFTPFLLALLGFGSSSSSSNSNSSQGMGERVVVGKSLRGARSAWRRFPILLGMCFVVGLCAGIFTPYSWTPNTGQSFVSHFSEGIKVENMATSSGGTAVGVANALEERSGIGSKAREIVGVDAVVNESSIVLHPGLEYQVAKVLEPRKLLIVVTPTYNRAFQAYYLTRLAHTLKLVPPPLLWLVVETEAQSLETASLLRETGIMYRHLVCEKNVTNIKDCGIHQRNVALAHIEHHQLDGIVYFADDDNVYTLELFEEMRQIRRFGTWLVGMLVHSKSKTILEGPVCDGEKVVGWHTNEKSKRLRRFHVDMSGFAFNSSILWDPDRWHRPSVDPIRQLDTVKEGFQETTFIEQLVADESQMEGRPPGCSKVMVWHLHLEAASGLLYPSGWTLKLPLTANLPLQQDA</sequence>
<reference evidence="2" key="1">
    <citation type="journal article" date="2022" name="New Phytol.">
        <title>Phylogenomic structure and speciation in an emerging model: the Sphagnum magellanicum complex (Bryophyta).</title>
        <authorList>
            <person name="Shaw A.J."/>
            <person name="Piatkowski B."/>
            <person name="Duffy A.M."/>
            <person name="Aguero B."/>
            <person name="Imwattana K."/>
            <person name="Nieto-Lugilde M."/>
            <person name="Healey A."/>
            <person name="Weston D.J."/>
            <person name="Patel M.N."/>
            <person name="Schmutz J."/>
            <person name="Grimwood J."/>
            <person name="Yavitt J.B."/>
            <person name="Hassel K."/>
            <person name="Stenoien H.K."/>
            <person name="Flatberg K.I."/>
            <person name="Bickford C.P."/>
            <person name="Hicks K.A."/>
        </authorList>
    </citation>
    <scope>NUCLEOTIDE SEQUENCE [LARGE SCALE GENOMIC DNA]</scope>
</reference>
<protein>
    <submittedName>
        <fullName evidence="1">Uncharacterized protein</fullName>
    </submittedName>
</protein>
<proteinExistence type="predicted"/>
<organism evidence="1 2">
    <name type="scientific">Sphagnum magellanicum</name>
    <dbReference type="NCBI Taxonomy" id="128215"/>
    <lineage>
        <taxon>Eukaryota</taxon>
        <taxon>Viridiplantae</taxon>
        <taxon>Streptophyta</taxon>
        <taxon>Embryophyta</taxon>
        <taxon>Bryophyta</taxon>
        <taxon>Sphagnophytina</taxon>
        <taxon>Sphagnopsida</taxon>
        <taxon>Sphagnales</taxon>
        <taxon>Sphagnaceae</taxon>
        <taxon>Sphagnum</taxon>
    </lineage>
</organism>
<comment type="caution">
    <text evidence="1">The sequence shown here is derived from an EMBL/GenBank/DDBJ whole genome shotgun (WGS) entry which is preliminary data.</text>
</comment>
<name>A0ACB8HL85_9BRYO</name>